<accession>A0ABY2HH71</accession>
<evidence type="ECO:0000256" key="1">
    <source>
        <dbReference type="SAM" id="Phobius"/>
    </source>
</evidence>
<evidence type="ECO:0000313" key="2">
    <source>
        <dbReference type="EMBL" id="TFB07730.1"/>
    </source>
</evidence>
<keyword evidence="3" id="KW-1185">Reference proteome</keyword>
<dbReference type="RefSeq" id="XP_073563931.1">
    <property type="nucleotide sequence ID" value="XM_073697985.1"/>
</dbReference>
<dbReference type="Proteomes" id="UP001642720">
    <property type="component" value="Unassembled WGS sequence"/>
</dbReference>
<gene>
    <name evidence="2" type="ORF">CCMA1212_000519</name>
</gene>
<name>A0ABY2HH71_9HYPO</name>
<evidence type="ECO:0008006" key="4">
    <source>
        <dbReference type="Google" id="ProtNLM"/>
    </source>
</evidence>
<keyword evidence="1" id="KW-1133">Transmembrane helix</keyword>
<dbReference type="EMBL" id="PPTA01000001">
    <property type="protein sequence ID" value="TFB07730.1"/>
    <property type="molecule type" value="Genomic_DNA"/>
</dbReference>
<reference evidence="2 3" key="1">
    <citation type="submission" date="2018-01" db="EMBL/GenBank/DDBJ databases">
        <title>Genome characterization of the sugarcane-associated fungus Trichoderma ghanense CCMA-1212 and their application in lignocelulose bioconversion.</title>
        <authorList>
            <person name="Steindorff A.S."/>
            <person name="Mendes T.D."/>
            <person name="Vilela E.S.D."/>
            <person name="Rodrigues D.S."/>
            <person name="Formighieri E.F."/>
            <person name="Melo I.S."/>
            <person name="Favaro L.C.L."/>
        </authorList>
    </citation>
    <scope>NUCLEOTIDE SEQUENCE [LARGE SCALE GENOMIC DNA]</scope>
    <source>
        <strain evidence="2 3">CCMA-1212</strain>
    </source>
</reference>
<feature type="transmembrane region" description="Helical" evidence="1">
    <location>
        <begin position="6"/>
        <end position="30"/>
    </location>
</feature>
<sequence>FLSCRLVSSFSVFSFTCTRLSSLFSFFFGIRRRGKLRLTKKSWDSAFSGQTQKRAQTRSDGLNVILCIDVR</sequence>
<protein>
    <recommendedName>
        <fullName evidence="4">Secreted protein</fullName>
    </recommendedName>
</protein>
<comment type="caution">
    <text evidence="2">The sequence shown here is derived from an EMBL/GenBank/DDBJ whole genome shotgun (WGS) entry which is preliminary data.</text>
</comment>
<keyword evidence="1" id="KW-0812">Transmembrane</keyword>
<evidence type="ECO:0000313" key="3">
    <source>
        <dbReference type="Proteomes" id="UP001642720"/>
    </source>
</evidence>
<keyword evidence="1" id="KW-0472">Membrane</keyword>
<feature type="non-terminal residue" evidence="2">
    <location>
        <position position="1"/>
    </location>
</feature>
<proteinExistence type="predicted"/>
<dbReference type="GeneID" id="300572435"/>
<organism evidence="2 3">
    <name type="scientific">Trichoderma ghanense</name>
    <dbReference type="NCBI Taxonomy" id="65468"/>
    <lineage>
        <taxon>Eukaryota</taxon>
        <taxon>Fungi</taxon>
        <taxon>Dikarya</taxon>
        <taxon>Ascomycota</taxon>
        <taxon>Pezizomycotina</taxon>
        <taxon>Sordariomycetes</taxon>
        <taxon>Hypocreomycetidae</taxon>
        <taxon>Hypocreales</taxon>
        <taxon>Hypocreaceae</taxon>
        <taxon>Trichoderma</taxon>
    </lineage>
</organism>